<dbReference type="AlphaFoldDB" id="A0A2L2BRN7"/>
<keyword evidence="8 13" id="KW-0472">Membrane</keyword>
<dbReference type="GO" id="GO:0046474">
    <property type="term" value="P:glycerophospholipid biosynthetic process"/>
    <property type="evidence" value="ECO:0007669"/>
    <property type="project" value="TreeGrafter"/>
</dbReference>
<evidence type="ECO:0000313" key="14">
    <source>
        <dbReference type="EMBL" id="AVG24336.1"/>
    </source>
</evidence>
<evidence type="ECO:0000256" key="7">
    <source>
        <dbReference type="ARBA" id="ARBA00023098"/>
    </source>
</evidence>
<dbReference type="GO" id="GO:0008444">
    <property type="term" value="F:CDP-diacylglycerol-glycerol-3-phosphate 3-phosphatidyltransferase activity"/>
    <property type="evidence" value="ECO:0007669"/>
    <property type="project" value="UniProtKB-UniRule"/>
</dbReference>
<evidence type="ECO:0000256" key="4">
    <source>
        <dbReference type="ARBA" id="ARBA00022679"/>
    </source>
</evidence>
<dbReference type="EC" id="2.7.8.5" evidence="11"/>
<keyword evidence="3" id="KW-0444">Lipid biosynthesis</keyword>
<proteinExistence type="inferred from homology"/>
<evidence type="ECO:0000313" key="15">
    <source>
        <dbReference type="Proteomes" id="UP000243077"/>
    </source>
</evidence>
<keyword evidence="6 13" id="KW-1133">Transmembrane helix</keyword>
<dbReference type="RefSeq" id="WP_104913826.1">
    <property type="nucleotide sequence ID" value="NZ_CP026923.1"/>
</dbReference>
<dbReference type="InterPro" id="IPR004570">
    <property type="entry name" value="Phosphatidylglycerol_P_synth"/>
</dbReference>
<keyword evidence="9" id="KW-0594">Phospholipid biosynthesis</keyword>
<evidence type="ECO:0000256" key="10">
    <source>
        <dbReference type="ARBA" id="ARBA00023264"/>
    </source>
</evidence>
<dbReference type="EMBL" id="CP026923">
    <property type="protein sequence ID" value="AVG24336.1"/>
    <property type="molecule type" value="Genomic_DNA"/>
</dbReference>
<dbReference type="PANTHER" id="PTHR14269:SF52">
    <property type="entry name" value="PHOSPHATIDYLGLYCEROPHOSPHATE SYNTHASE-RELATED"/>
    <property type="match status" value="1"/>
</dbReference>
<evidence type="ECO:0000256" key="11">
    <source>
        <dbReference type="NCBIfam" id="TIGR00560"/>
    </source>
</evidence>
<dbReference type="Gene3D" id="1.20.120.1760">
    <property type="match status" value="1"/>
</dbReference>
<dbReference type="KEGG" id="psai:C3B54_111393"/>
<feature type="transmembrane region" description="Helical" evidence="13">
    <location>
        <begin position="37"/>
        <end position="56"/>
    </location>
</feature>
<protein>
    <recommendedName>
        <fullName evidence="11">CDP-diacylglycerol--glycerol-3-phosphate 3-phosphatidyltransferase</fullName>
        <ecNumber evidence="11">2.7.8.5</ecNumber>
    </recommendedName>
</protein>
<evidence type="ECO:0000256" key="3">
    <source>
        <dbReference type="ARBA" id="ARBA00022516"/>
    </source>
</evidence>
<feature type="transmembrane region" description="Helical" evidence="13">
    <location>
        <begin position="125"/>
        <end position="145"/>
    </location>
</feature>
<name>A0A2L2BRN7_9MICO</name>
<feature type="transmembrane region" description="Helical" evidence="13">
    <location>
        <begin position="165"/>
        <end position="183"/>
    </location>
</feature>
<dbReference type="InterPro" id="IPR050324">
    <property type="entry name" value="CDP-alcohol_PTase-I"/>
</dbReference>
<dbReference type="GO" id="GO:0016020">
    <property type="term" value="C:membrane"/>
    <property type="evidence" value="ECO:0007669"/>
    <property type="project" value="UniProtKB-SubCell"/>
</dbReference>
<comment type="subcellular location">
    <subcellularLocation>
        <location evidence="1">Membrane</location>
        <topology evidence="1">Multi-pass membrane protein</topology>
    </subcellularLocation>
</comment>
<organism evidence="14 15">
    <name type="scientific">Pontimonas salivibrio</name>
    <dbReference type="NCBI Taxonomy" id="1159327"/>
    <lineage>
        <taxon>Bacteria</taxon>
        <taxon>Bacillati</taxon>
        <taxon>Actinomycetota</taxon>
        <taxon>Actinomycetes</taxon>
        <taxon>Micrococcales</taxon>
        <taxon>Microbacteriaceae</taxon>
        <taxon>Pontimonas</taxon>
    </lineage>
</organism>
<feature type="transmembrane region" description="Helical" evidence="13">
    <location>
        <begin position="189"/>
        <end position="207"/>
    </location>
</feature>
<reference evidence="14 15" key="1">
    <citation type="submission" date="2018-02" db="EMBL/GenBank/DDBJ databases">
        <title>Complete genome of the streamlined marine actinobacterium Pontimonas salivibrio CL-TW6 adapted to coastal planktonic lifestype.</title>
        <authorList>
            <person name="Cho B.C."/>
            <person name="Hardies S.C."/>
            <person name="Jang G.I."/>
            <person name="Hwang C.Y."/>
        </authorList>
    </citation>
    <scope>NUCLEOTIDE SEQUENCE [LARGE SCALE GENOMIC DNA]</scope>
    <source>
        <strain evidence="14 15">CL-TW6</strain>
    </source>
</reference>
<evidence type="ECO:0000256" key="12">
    <source>
        <dbReference type="RuleBase" id="RU003750"/>
    </source>
</evidence>
<evidence type="ECO:0000256" key="8">
    <source>
        <dbReference type="ARBA" id="ARBA00023136"/>
    </source>
</evidence>
<dbReference type="PROSITE" id="PS00379">
    <property type="entry name" value="CDP_ALCOHOL_P_TRANSF"/>
    <property type="match status" value="1"/>
</dbReference>
<comment type="similarity">
    <text evidence="2 12">Belongs to the CDP-alcohol phosphatidyltransferase class-I family.</text>
</comment>
<evidence type="ECO:0000256" key="9">
    <source>
        <dbReference type="ARBA" id="ARBA00023209"/>
    </source>
</evidence>
<dbReference type="PANTHER" id="PTHR14269">
    <property type="entry name" value="CDP-DIACYLGLYCEROL--GLYCEROL-3-PHOSPHATE 3-PHOSPHATIDYLTRANSFERASE-RELATED"/>
    <property type="match status" value="1"/>
</dbReference>
<keyword evidence="4 12" id="KW-0808">Transferase</keyword>
<keyword evidence="5 13" id="KW-0812">Transmembrane</keyword>
<evidence type="ECO:0000256" key="2">
    <source>
        <dbReference type="ARBA" id="ARBA00010441"/>
    </source>
</evidence>
<keyword evidence="15" id="KW-1185">Reference proteome</keyword>
<dbReference type="InterPro" id="IPR043130">
    <property type="entry name" value="CDP-OH_PTrfase_TM_dom"/>
</dbReference>
<evidence type="ECO:0000256" key="13">
    <source>
        <dbReference type="SAM" id="Phobius"/>
    </source>
</evidence>
<dbReference type="Proteomes" id="UP000243077">
    <property type="component" value="Chromosome"/>
</dbReference>
<accession>A0A2L2BRN7</accession>
<dbReference type="InterPro" id="IPR048254">
    <property type="entry name" value="CDP_ALCOHOL_P_TRANSF_CS"/>
</dbReference>
<dbReference type="InterPro" id="IPR000462">
    <property type="entry name" value="CDP-OH_P_trans"/>
</dbReference>
<evidence type="ECO:0000256" key="6">
    <source>
        <dbReference type="ARBA" id="ARBA00022989"/>
    </source>
</evidence>
<dbReference type="Pfam" id="PF01066">
    <property type="entry name" value="CDP-OH_P_transf"/>
    <property type="match status" value="1"/>
</dbReference>
<dbReference type="UniPathway" id="UPA00085"/>
<gene>
    <name evidence="14" type="ORF">C3B54_111393</name>
</gene>
<evidence type="ECO:0000256" key="1">
    <source>
        <dbReference type="ARBA" id="ARBA00004141"/>
    </source>
</evidence>
<sequence length="234" mass="24703">MADKTASPHTGSGAKGTARFRGRVVSAGDGPVSAGNLANIITVIRIGFAPLVLWWLLLDDGQWGVWRWAAAAVFILAISSDGIDGALARRRNLVTSSGILLDPVADKALTGVAFVGLALLAELPWWVVIVVLGRELGITVFRLVVANTRIIPASRGGKAKTVSQAVALTSWLAPTWLLFGDWVFVLNDVLMIIAVALTVVTGLDYLIRALRGDRLTGVDPEVDPGADSSRADTA</sequence>
<keyword evidence="10" id="KW-1208">Phospholipid metabolism</keyword>
<dbReference type="NCBIfam" id="TIGR00560">
    <property type="entry name" value="pgsA"/>
    <property type="match status" value="1"/>
</dbReference>
<evidence type="ECO:0000256" key="5">
    <source>
        <dbReference type="ARBA" id="ARBA00022692"/>
    </source>
</evidence>
<dbReference type="OrthoDB" id="9796672at2"/>
<feature type="transmembrane region" description="Helical" evidence="13">
    <location>
        <begin position="68"/>
        <end position="87"/>
    </location>
</feature>
<keyword evidence="7" id="KW-0443">Lipid metabolism</keyword>